<feature type="domain" description="DUF7344" evidence="1">
    <location>
        <begin position="17"/>
        <end position="96"/>
    </location>
</feature>
<gene>
    <name evidence="2" type="ORF">KTS45_06070</name>
</gene>
<dbReference type="Pfam" id="PF24035">
    <property type="entry name" value="DUF7344"/>
    <property type="match status" value="1"/>
</dbReference>
<evidence type="ECO:0000313" key="2">
    <source>
        <dbReference type="EMBL" id="MBV0923764.1"/>
    </source>
</evidence>
<dbReference type="EMBL" id="JAHQXF010000001">
    <property type="protein sequence ID" value="MBV0923764.1"/>
    <property type="molecule type" value="Genomic_DNA"/>
</dbReference>
<proteinExistence type="predicted"/>
<keyword evidence="3" id="KW-1185">Reference proteome</keyword>
<accession>A0A8J7Y9K7</accession>
<name>A0A8J7Y9K7_9EURY</name>
<sequence length="119" mass="13011">MTPEDRGLTTPMVDDVFEALADWRRRAVCLHFQTAAETQATVGDLAGVVARQGRDSGLPEADTAVDAVESALIETQLPVLHRLAVLDFDERSGTVRYWGCPTLEKWADHAAAVSRRSGF</sequence>
<protein>
    <submittedName>
        <fullName evidence="2">ArsR family transcriptional regulator</fullName>
    </submittedName>
</protein>
<organism evidence="2 3">
    <name type="scientific">Haloarcula limicola</name>
    <dbReference type="NCBI Taxonomy" id="1429915"/>
    <lineage>
        <taxon>Archaea</taxon>
        <taxon>Methanobacteriati</taxon>
        <taxon>Methanobacteriota</taxon>
        <taxon>Stenosarchaea group</taxon>
        <taxon>Halobacteria</taxon>
        <taxon>Halobacteriales</taxon>
        <taxon>Haloarculaceae</taxon>
        <taxon>Haloarcula</taxon>
    </lineage>
</organism>
<dbReference type="AlphaFoldDB" id="A0A8J7Y9K7"/>
<comment type="caution">
    <text evidence="2">The sequence shown here is derived from an EMBL/GenBank/DDBJ whole genome shotgun (WGS) entry which is preliminary data.</text>
</comment>
<dbReference type="OrthoDB" id="241828at2157"/>
<dbReference type="InterPro" id="IPR055768">
    <property type="entry name" value="DUF7344"/>
</dbReference>
<evidence type="ECO:0000313" key="3">
    <source>
        <dbReference type="Proteomes" id="UP000766550"/>
    </source>
</evidence>
<dbReference type="Proteomes" id="UP000766550">
    <property type="component" value="Unassembled WGS sequence"/>
</dbReference>
<evidence type="ECO:0000259" key="1">
    <source>
        <dbReference type="Pfam" id="PF24035"/>
    </source>
</evidence>
<reference evidence="2 3" key="1">
    <citation type="submission" date="2021-06" db="EMBL/GenBank/DDBJ databases">
        <title>New haloarchaea isolates fom saline soil.</title>
        <authorList>
            <person name="Duran-Viseras A."/>
            <person name="Sanchez-Porro C.S."/>
            <person name="Ventosa A."/>
        </authorList>
    </citation>
    <scope>NUCLEOTIDE SEQUENCE [LARGE SCALE GENOMIC DNA]</scope>
    <source>
        <strain evidence="2 3">JCM 183640</strain>
    </source>
</reference>